<sequence length="344" mass="39055">MTLKSINFGDVDAKNEILKNSRTGDRTFSDSYSIPERIDIEKYLNGERYFILGLKGTGKTALLRYLHDKVTREGDHSELILFKTHVTEEDRQKLSASAGYQIVSVNDVSAFIQDFKEPWKWFLYQKIAAKLRDTGYNDALSIKLYKLTGLTENKIGGAIGAMFSKLSSGTLKFSGDALGIALELGVEIVSSSGDTGKASLSDINRACSEILKNLEQRQNLYVFFDELELFYQTPEQFNRDRRIIRDLIYAISHINAESAEYGRRIFLISSLRTEVLHSVLELGHEIGRDVDDYGDRLDWSSSTDGPEHPLLKIVARKIAVSSETEVDDVWNKFFPEKNQQPRLF</sequence>
<dbReference type="EMBL" id="CP098807">
    <property type="protein sequence ID" value="USJ25019.1"/>
    <property type="molecule type" value="Genomic_DNA"/>
</dbReference>
<evidence type="ECO:0000313" key="1">
    <source>
        <dbReference type="EMBL" id="USJ25019.1"/>
    </source>
</evidence>
<dbReference type="InterPro" id="IPR059206">
    <property type="entry name" value="Sll1717-like"/>
</dbReference>
<protein>
    <submittedName>
        <fullName evidence="1">Uncharacterized protein</fullName>
    </submittedName>
</protein>
<dbReference type="InterPro" id="IPR027417">
    <property type="entry name" value="P-loop_NTPase"/>
</dbReference>
<organism evidence="1 2">
    <name type="scientific">Ensifer adhaerens</name>
    <name type="common">Sinorhizobium morelense</name>
    <dbReference type="NCBI Taxonomy" id="106592"/>
    <lineage>
        <taxon>Bacteria</taxon>
        <taxon>Pseudomonadati</taxon>
        <taxon>Pseudomonadota</taxon>
        <taxon>Alphaproteobacteria</taxon>
        <taxon>Hyphomicrobiales</taxon>
        <taxon>Rhizobiaceae</taxon>
        <taxon>Sinorhizobium/Ensifer group</taxon>
        <taxon>Ensifer</taxon>
    </lineage>
</organism>
<accession>A0A9Q8YCB0</accession>
<dbReference type="NCBIfam" id="NF047389">
    <property type="entry name" value="ATPase_Sll1717"/>
    <property type="match status" value="1"/>
</dbReference>
<name>A0A9Q8YCB0_ENSAD</name>
<reference evidence="1" key="1">
    <citation type="submission" date="2022-06" db="EMBL/GenBank/DDBJ databases">
        <title>Physiological and biochemical characterization and genomic elucidation of a strain of the genus Ensifer adhaerens M8 that combines arsenic oxidation and chromium reduction.</title>
        <authorList>
            <person name="Li X."/>
            <person name="Yu c."/>
        </authorList>
    </citation>
    <scope>NUCLEOTIDE SEQUENCE</scope>
    <source>
        <strain evidence="1">M8</strain>
    </source>
</reference>
<dbReference type="AlphaFoldDB" id="A0A9Q8YCB0"/>
<evidence type="ECO:0000313" key="2">
    <source>
        <dbReference type="Proteomes" id="UP001055460"/>
    </source>
</evidence>
<dbReference type="Proteomes" id="UP001055460">
    <property type="component" value="Chromosome"/>
</dbReference>
<dbReference type="RefSeq" id="WP_252160556.1">
    <property type="nucleotide sequence ID" value="NZ_CP098807.1"/>
</dbReference>
<proteinExistence type="predicted"/>
<gene>
    <name evidence="1" type="ORF">NE863_08660</name>
</gene>
<dbReference type="Gene3D" id="3.40.50.300">
    <property type="entry name" value="P-loop containing nucleotide triphosphate hydrolases"/>
    <property type="match status" value="1"/>
</dbReference>
<dbReference type="SUPFAM" id="SSF52540">
    <property type="entry name" value="P-loop containing nucleoside triphosphate hydrolases"/>
    <property type="match status" value="1"/>
</dbReference>